<sequence length="213" mass="24020">MLCAVAFIEGHGGLFERPSISSMFRKGFLIPSCNNDYQQSGEGVSTINTQVCYQLYMTAFQIAPNIAEYCDRCKYCKEEVRNYLLDAAIIHCTSNSNTICGPTYVYHIILDHSEHCGNGMELLQLNKKCFVRHWLVENERAASDVIILVVCSIVGGLCIVCTILCLYVWIVRKRTVEKETNSRPSISIDIDCPSDDDTISGTYDWIETYRPSA</sequence>
<accession>A0A8B6FUZ5</accession>
<keyword evidence="3" id="KW-1185">Reference proteome</keyword>
<comment type="caution">
    <text evidence="2">The sequence shown here is derived from an EMBL/GenBank/DDBJ whole genome shotgun (WGS) entry which is preliminary data.</text>
</comment>
<dbReference type="Proteomes" id="UP000596742">
    <property type="component" value="Unassembled WGS sequence"/>
</dbReference>
<feature type="non-terminal residue" evidence="2">
    <location>
        <position position="213"/>
    </location>
</feature>
<keyword evidence="1" id="KW-0472">Membrane</keyword>
<organism evidence="2 3">
    <name type="scientific">Mytilus galloprovincialis</name>
    <name type="common">Mediterranean mussel</name>
    <dbReference type="NCBI Taxonomy" id="29158"/>
    <lineage>
        <taxon>Eukaryota</taxon>
        <taxon>Metazoa</taxon>
        <taxon>Spiralia</taxon>
        <taxon>Lophotrochozoa</taxon>
        <taxon>Mollusca</taxon>
        <taxon>Bivalvia</taxon>
        <taxon>Autobranchia</taxon>
        <taxon>Pteriomorphia</taxon>
        <taxon>Mytilida</taxon>
        <taxon>Mytiloidea</taxon>
        <taxon>Mytilidae</taxon>
        <taxon>Mytilinae</taxon>
        <taxon>Mytilus</taxon>
    </lineage>
</organism>
<dbReference type="AlphaFoldDB" id="A0A8B6FUZ5"/>
<protein>
    <submittedName>
        <fullName evidence="2">Uncharacterized protein</fullName>
    </submittedName>
</protein>
<reference evidence="2" key="1">
    <citation type="submission" date="2018-11" db="EMBL/GenBank/DDBJ databases">
        <authorList>
            <person name="Alioto T."/>
            <person name="Alioto T."/>
        </authorList>
    </citation>
    <scope>NUCLEOTIDE SEQUENCE</scope>
</reference>
<keyword evidence="1" id="KW-1133">Transmembrane helix</keyword>
<name>A0A8B6FUZ5_MYTGA</name>
<gene>
    <name evidence="2" type="ORF">MGAL_10B035308</name>
</gene>
<evidence type="ECO:0000256" key="1">
    <source>
        <dbReference type="SAM" id="Phobius"/>
    </source>
</evidence>
<feature type="transmembrane region" description="Helical" evidence="1">
    <location>
        <begin position="145"/>
        <end position="170"/>
    </location>
</feature>
<proteinExistence type="predicted"/>
<evidence type="ECO:0000313" key="3">
    <source>
        <dbReference type="Proteomes" id="UP000596742"/>
    </source>
</evidence>
<dbReference type="EMBL" id="UYJE01007465">
    <property type="protein sequence ID" value="VDI55106.1"/>
    <property type="molecule type" value="Genomic_DNA"/>
</dbReference>
<evidence type="ECO:0000313" key="2">
    <source>
        <dbReference type="EMBL" id="VDI55106.1"/>
    </source>
</evidence>
<keyword evidence="1" id="KW-0812">Transmembrane</keyword>